<organism evidence="9 10">
    <name type="scientific">Rhodosorus marinus</name>
    <dbReference type="NCBI Taxonomy" id="101924"/>
    <lineage>
        <taxon>Eukaryota</taxon>
        <taxon>Rhodophyta</taxon>
        <taxon>Stylonematophyceae</taxon>
        <taxon>Stylonematales</taxon>
        <taxon>Stylonemataceae</taxon>
        <taxon>Rhodosorus</taxon>
    </lineage>
</organism>
<feature type="region of interest" description="Disordered" evidence="7">
    <location>
        <begin position="1"/>
        <end position="60"/>
    </location>
</feature>
<evidence type="ECO:0000313" key="10">
    <source>
        <dbReference type="Proteomes" id="UP001157974"/>
    </source>
</evidence>
<dbReference type="CDD" id="cd17484">
    <property type="entry name" value="MFS_FBT"/>
    <property type="match status" value="1"/>
</dbReference>
<feature type="transmembrane region" description="Helical" evidence="8">
    <location>
        <begin position="145"/>
        <end position="164"/>
    </location>
</feature>
<sequence>MVNGGVGRSRGKVRRGLVRVKQEQEPMGRSRMREVVSGDVSGKLERELGEGNTSEEEVSKDEKRGRIFGIDPSPEVALILLCYFSQGALGISRLAASFFFKDSLGLSPAEMAAFTGLGTLPWMIKPFYGFLSDSLPLFGFRRKSYLVLSGLLGAASWLVLGTAVDTTAQAVTAFLLASMGVAISDVVADSLVVERVRGHPQSEAGKFQSLCWGASAVGGLLSSYFSGSLLETMSPTSVFKLTSVIPLLGAAVALTLTEKKQDQFTVSNAMDSFKLQGQRLWGALKQKAVWMPTLFVFLWQATPNADSAMFYFNTTELQFPPEFLGRVRLLSSAAALLGVGVFQTFLKNVPVKKMLVGATLISVPLGLTPIILVTHMNRSLGIPDQTFALGDTAVLGVLGQVAFMPTLVLAARLCPPGVEGTLFAALMSIYNASGAVSTELGALMTSFLGVRDENFSNLPLLLAICNMLPLAVLPLAGMIDAAPSSQPDEEEQKKRHTDKGE</sequence>
<keyword evidence="4 8" id="KW-0812">Transmembrane</keyword>
<evidence type="ECO:0000256" key="1">
    <source>
        <dbReference type="ARBA" id="ARBA00004141"/>
    </source>
</evidence>
<dbReference type="InterPro" id="IPR036259">
    <property type="entry name" value="MFS_trans_sf"/>
</dbReference>
<feature type="transmembrane region" description="Helical" evidence="8">
    <location>
        <begin position="209"/>
        <end position="226"/>
    </location>
</feature>
<dbReference type="EMBL" id="JAMWBK010000004">
    <property type="protein sequence ID" value="KAJ8905455.1"/>
    <property type="molecule type" value="Genomic_DNA"/>
</dbReference>
<evidence type="ECO:0000256" key="2">
    <source>
        <dbReference type="ARBA" id="ARBA00007015"/>
    </source>
</evidence>
<dbReference type="SUPFAM" id="SSF103473">
    <property type="entry name" value="MFS general substrate transporter"/>
    <property type="match status" value="1"/>
</dbReference>
<dbReference type="GO" id="GO:0016020">
    <property type="term" value="C:membrane"/>
    <property type="evidence" value="ECO:0007669"/>
    <property type="project" value="UniProtKB-SubCell"/>
</dbReference>
<keyword evidence="3" id="KW-0813">Transport</keyword>
<dbReference type="InterPro" id="IPR004324">
    <property type="entry name" value="FBT"/>
</dbReference>
<name>A0AAV8USB6_9RHOD</name>
<dbReference type="NCBIfam" id="TIGR00788">
    <property type="entry name" value="fbt"/>
    <property type="match status" value="1"/>
</dbReference>
<evidence type="ECO:0000256" key="7">
    <source>
        <dbReference type="SAM" id="MobiDB-lite"/>
    </source>
</evidence>
<keyword evidence="10" id="KW-1185">Reference proteome</keyword>
<dbReference type="Gene3D" id="1.20.1250.20">
    <property type="entry name" value="MFS general substrate transporter like domains"/>
    <property type="match status" value="1"/>
</dbReference>
<feature type="transmembrane region" description="Helical" evidence="8">
    <location>
        <begin position="354"/>
        <end position="373"/>
    </location>
</feature>
<feature type="compositionally biased region" description="Basic residues" evidence="7">
    <location>
        <begin position="9"/>
        <end position="18"/>
    </location>
</feature>
<evidence type="ECO:0008006" key="11">
    <source>
        <dbReference type="Google" id="ProtNLM"/>
    </source>
</evidence>
<dbReference type="Proteomes" id="UP001157974">
    <property type="component" value="Unassembled WGS sequence"/>
</dbReference>
<dbReference type="PANTHER" id="PTHR31585">
    <property type="entry name" value="FOLATE-BIOPTERIN TRANSPORTER 1, CHLOROPLASTIC"/>
    <property type="match status" value="1"/>
</dbReference>
<feature type="transmembrane region" description="Helical" evidence="8">
    <location>
        <begin position="170"/>
        <end position="188"/>
    </location>
</feature>
<feature type="transmembrane region" description="Helical" evidence="8">
    <location>
        <begin position="238"/>
        <end position="257"/>
    </location>
</feature>
<evidence type="ECO:0000256" key="8">
    <source>
        <dbReference type="SAM" id="Phobius"/>
    </source>
</evidence>
<feature type="transmembrane region" description="Helical" evidence="8">
    <location>
        <begin position="460"/>
        <end position="479"/>
    </location>
</feature>
<dbReference type="PANTHER" id="PTHR31585:SF0">
    <property type="entry name" value="FOLATE-BIOPTERIN TRANSPORTER 1, CHLOROPLASTIC"/>
    <property type="match status" value="1"/>
</dbReference>
<feature type="transmembrane region" description="Helical" evidence="8">
    <location>
        <begin position="288"/>
        <end position="311"/>
    </location>
</feature>
<dbReference type="InterPro" id="IPR039309">
    <property type="entry name" value="BT1"/>
</dbReference>
<feature type="transmembrane region" description="Helical" evidence="8">
    <location>
        <begin position="393"/>
        <end position="411"/>
    </location>
</feature>
<comment type="similarity">
    <text evidence="2">Belongs to the major facilitator superfamily. Folate-biopterin transporter (TC 2.A.71) family.</text>
</comment>
<feature type="compositionally biased region" description="Basic and acidic residues" evidence="7">
    <location>
        <begin position="20"/>
        <end position="49"/>
    </location>
</feature>
<protein>
    <recommendedName>
        <fullName evidence="11">Folate/biopterin transporter</fullName>
    </recommendedName>
</protein>
<reference evidence="9 10" key="1">
    <citation type="journal article" date="2023" name="Nat. Commun.">
        <title>Origin of minicircular mitochondrial genomes in red algae.</title>
        <authorList>
            <person name="Lee Y."/>
            <person name="Cho C.H."/>
            <person name="Lee Y.M."/>
            <person name="Park S.I."/>
            <person name="Yang J.H."/>
            <person name="West J.A."/>
            <person name="Bhattacharya D."/>
            <person name="Yoon H.S."/>
        </authorList>
    </citation>
    <scope>NUCLEOTIDE SEQUENCE [LARGE SCALE GENOMIC DNA]</scope>
    <source>
        <strain evidence="9 10">CCMP1338</strain>
        <tissue evidence="9">Whole cell</tissue>
    </source>
</reference>
<comment type="caution">
    <text evidence="9">The sequence shown here is derived from an EMBL/GenBank/DDBJ whole genome shotgun (WGS) entry which is preliminary data.</text>
</comment>
<dbReference type="Pfam" id="PF03092">
    <property type="entry name" value="BT1"/>
    <property type="match status" value="1"/>
</dbReference>
<evidence type="ECO:0000256" key="3">
    <source>
        <dbReference type="ARBA" id="ARBA00022448"/>
    </source>
</evidence>
<proteinExistence type="inferred from homology"/>
<feature type="transmembrane region" description="Helical" evidence="8">
    <location>
        <begin position="323"/>
        <end position="342"/>
    </location>
</feature>
<keyword evidence="5 8" id="KW-1133">Transmembrane helix</keyword>
<keyword evidence="6 8" id="KW-0472">Membrane</keyword>
<evidence type="ECO:0000256" key="5">
    <source>
        <dbReference type="ARBA" id="ARBA00022989"/>
    </source>
</evidence>
<accession>A0AAV8USB6</accession>
<dbReference type="AlphaFoldDB" id="A0AAV8USB6"/>
<evidence type="ECO:0000256" key="6">
    <source>
        <dbReference type="ARBA" id="ARBA00023136"/>
    </source>
</evidence>
<evidence type="ECO:0000256" key="4">
    <source>
        <dbReference type="ARBA" id="ARBA00022692"/>
    </source>
</evidence>
<feature type="region of interest" description="Disordered" evidence="7">
    <location>
        <begin position="482"/>
        <end position="501"/>
    </location>
</feature>
<feature type="transmembrane region" description="Helical" evidence="8">
    <location>
        <begin position="423"/>
        <end position="448"/>
    </location>
</feature>
<evidence type="ECO:0000313" key="9">
    <source>
        <dbReference type="EMBL" id="KAJ8905455.1"/>
    </source>
</evidence>
<gene>
    <name evidence="9" type="ORF">NDN08_001962</name>
</gene>
<comment type="subcellular location">
    <subcellularLocation>
        <location evidence="1">Membrane</location>
        <topology evidence="1">Multi-pass membrane protein</topology>
    </subcellularLocation>
</comment>